<dbReference type="AlphaFoldDB" id="A0A8H3XL01"/>
<evidence type="ECO:0000256" key="4">
    <source>
        <dbReference type="ARBA" id="ARBA00023163"/>
    </source>
</evidence>
<dbReference type="PANTHER" id="PTHR47338">
    <property type="entry name" value="ZN(II)2CYS6 TRANSCRIPTION FACTOR (EUROFUNG)-RELATED"/>
    <property type="match status" value="1"/>
</dbReference>
<dbReference type="GO" id="GO:0000981">
    <property type="term" value="F:DNA-binding transcription factor activity, RNA polymerase II-specific"/>
    <property type="evidence" value="ECO:0007669"/>
    <property type="project" value="InterPro"/>
</dbReference>
<dbReference type="EMBL" id="BLKC01000095">
    <property type="protein sequence ID" value="GFF52283.1"/>
    <property type="molecule type" value="Genomic_DNA"/>
</dbReference>
<gene>
    <name evidence="8" type="ORF">IFM46972_09499</name>
</gene>
<dbReference type="SMART" id="SM00906">
    <property type="entry name" value="Fungal_trans"/>
    <property type="match status" value="1"/>
</dbReference>
<sequence>MWEMRKNGDYVSLPESFQANAFKDAPRILANPDFSTEQAEAQLAFHSSIQNPTQTPIESDAAASGPVTSNTSPSHLNSALLPTLELPDLDGQTMNDWPDLANNDPYNFDFGAPVSTMPFEPLIAPFMPGSNGFVELDPMLLEMLPTATNHNVPELSPGLLQGLHDRYFDLFHSIMPLICRSRFEAEISEMSPSIEVQSLSFAIAVLGSFSVPELRCHVDRCYEQCRTLLDLCERQDTGESLASINTLQALALLTLYEFKQPNFARAWMTLGRAIRLAKMIGLDQVDSPPNAAMTAPWDQRPRLPPASCAVIAEERRRTFWVLYVFDSLSTTHLHAQSALEMPAFIRLPSPSESLDELTNSTRAMPSMQQIEAGISAEVSVSSFAGTLIMVSLYRRCIDHTMSQVNHPHDFWETHYSIDKAINYYRGNLLSHHVNDDFSDDPRSLSLRMNLAAVEITLHETALVKVQKDKLPAVLATEAITRCVTAATDIAMTVQLSQRLTGKKLEIFKHHDRFLVWPMSMAIQTCSRMLDMRGNVDVDSCIDNLRVLAAAMKELVCPKHIHPGLLEKIDAWVAAAEGGADTE</sequence>
<evidence type="ECO:0000256" key="1">
    <source>
        <dbReference type="ARBA" id="ARBA00004123"/>
    </source>
</evidence>
<keyword evidence="2" id="KW-0479">Metal-binding</keyword>
<feature type="compositionally biased region" description="Polar residues" evidence="6">
    <location>
        <begin position="66"/>
        <end position="77"/>
    </location>
</feature>
<dbReference type="GO" id="GO:0003677">
    <property type="term" value="F:DNA binding"/>
    <property type="evidence" value="ECO:0007669"/>
    <property type="project" value="InterPro"/>
</dbReference>
<accession>A0A8H3XL01</accession>
<dbReference type="Proteomes" id="UP000465221">
    <property type="component" value="Unassembled WGS sequence"/>
</dbReference>
<evidence type="ECO:0000313" key="8">
    <source>
        <dbReference type="EMBL" id="GFF52283.1"/>
    </source>
</evidence>
<evidence type="ECO:0000313" key="9">
    <source>
        <dbReference type="Proteomes" id="UP000465221"/>
    </source>
</evidence>
<comment type="subcellular location">
    <subcellularLocation>
        <location evidence="1">Nucleus</location>
    </subcellularLocation>
</comment>
<feature type="region of interest" description="Disordered" evidence="6">
    <location>
        <begin position="52"/>
        <end position="78"/>
    </location>
</feature>
<organism evidence="8 9">
    <name type="scientific">Aspergillus udagawae</name>
    <dbReference type="NCBI Taxonomy" id="91492"/>
    <lineage>
        <taxon>Eukaryota</taxon>
        <taxon>Fungi</taxon>
        <taxon>Dikarya</taxon>
        <taxon>Ascomycota</taxon>
        <taxon>Pezizomycotina</taxon>
        <taxon>Eurotiomycetes</taxon>
        <taxon>Eurotiomycetidae</taxon>
        <taxon>Eurotiales</taxon>
        <taxon>Aspergillaceae</taxon>
        <taxon>Aspergillus</taxon>
        <taxon>Aspergillus subgen. Fumigati</taxon>
    </lineage>
</organism>
<dbReference type="CDD" id="cd12148">
    <property type="entry name" value="fungal_TF_MHR"/>
    <property type="match status" value="1"/>
</dbReference>
<keyword evidence="4" id="KW-0804">Transcription</keyword>
<feature type="domain" description="Xylanolytic transcriptional activator regulatory" evidence="7">
    <location>
        <begin position="266"/>
        <end position="356"/>
    </location>
</feature>
<evidence type="ECO:0000256" key="2">
    <source>
        <dbReference type="ARBA" id="ARBA00022723"/>
    </source>
</evidence>
<evidence type="ECO:0000256" key="6">
    <source>
        <dbReference type="SAM" id="MobiDB-lite"/>
    </source>
</evidence>
<keyword evidence="3" id="KW-0805">Transcription regulation</keyword>
<reference evidence="8 9" key="1">
    <citation type="submission" date="2020-01" db="EMBL/GenBank/DDBJ databases">
        <title>Draft genome sequence of Aspergillus udagawae IFM 46972.</title>
        <authorList>
            <person name="Takahashi H."/>
            <person name="Yaguchi T."/>
        </authorList>
    </citation>
    <scope>NUCLEOTIDE SEQUENCE [LARGE SCALE GENOMIC DNA]</scope>
    <source>
        <strain evidence="8 9">IFM 46972</strain>
    </source>
</reference>
<keyword evidence="5" id="KW-0539">Nucleus</keyword>
<evidence type="ECO:0000256" key="3">
    <source>
        <dbReference type="ARBA" id="ARBA00023015"/>
    </source>
</evidence>
<name>A0A8H3XL01_9EURO</name>
<evidence type="ECO:0000256" key="5">
    <source>
        <dbReference type="ARBA" id="ARBA00023242"/>
    </source>
</evidence>
<dbReference type="InterPro" id="IPR050815">
    <property type="entry name" value="TF_fung"/>
</dbReference>
<dbReference type="GO" id="GO:0008270">
    <property type="term" value="F:zinc ion binding"/>
    <property type="evidence" value="ECO:0007669"/>
    <property type="project" value="InterPro"/>
</dbReference>
<dbReference type="Pfam" id="PF04082">
    <property type="entry name" value="Fungal_trans"/>
    <property type="match status" value="1"/>
</dbReference>
<dbReference type="PANTHER" id="PTHR47338:SF10">
    <property type="entry name" value="TRANSCRIPTION FACTOR DOMAIN-CONTAINING PROTEIN-RELATED"/>
    <property type="match status" value="1"/>
</dbReference>
<evidence type="ECO:0000259" key="7">
    <source>
        <dbReference type="SMART" id="SM00906"/>
    </source>
</evidence>
<proteinExistence type="predicted"/>
<dbReference type="GO" id="GO:0005634">
    <property type="term" value="C:nucleus"/>
    <property type="evidence" value="ECO:0007669"/>
    <property type="project" value="UniProtKB-SubCell"/>
</dbReference>
<protein>
    <recommendedName>
        <fullName evidence="7">Xylanolytic transcriptional activator regulatory domain-containing protein</fullName>
    </recommendedName>
</protein>
<dbReference type="GO" id="GO:0006351">
    <property type="term" value="P:DNA-templated transcription"/>
    <property type="evidence" value="ECO:0007669"/>
    <property type="project" value="InterPro"/>
</dbReference>
<comment type="caution">
    <text evidence="8">The sequence shown here is derived from an EMBL/GenBank/DDBJ whole genome shotgun (WGS) entry which is preliminary data.</text>
</comment>
<dbReference type="InterPro" id="IPR007219">
    <property type="entry name" value="XnlR_reg_dom"/>
</dbReference>